<dbReference type="EMBL" id="JASNQZ010000008">
    <property type="protein sequence ID" value="KAL0954095.1"/>
    <property type="molecule type" value="Genomic_DNA"/>
</dbReference>
<evidence type="ECO:0000259" key="2">
    <source>
        <dbReference type="Pfam" id="PF20152"/>
    </source>
</evidence>
<feature type="domain" description="DUF6534" evidence="2">
    <location>
        <begin position="173"/>
        <end position="259"/>
    </location>
</feature>
<keyword evidence="1" id="KW-1133">Transmembrane helix</keyword>
<protein>
    <recommendedName>
        <fullName evidence="2">DUF6534 domain-containing protein</fullName>
    </recommendedName>
</protein>
<feature type="transmembrane region" description="Helical" evidence="1">
    <location>
        <begin position="126"/>
        <end position="147"/>
    </location>
</feature>
<feature type="transmembrane region" description="Helical" evidence="1">
    <location>
        <begin position="167"/>
        <end position="188"/>
    </location>
</feature>
<proteinExistence type="predicted"/>
<evidence type="ECO:0000313" key="4">
    <source>
        <dbReference type="Proteomes" id="UP001556367"/>
    </source>
</evidence>
<feature type="transmembrane region" description="Helical" evidence="1">
    <location>
        <begin position="92"/>
        <end position="114"/>
    </location>
</feature>
<feature type="transmembrane region" description="Helical" evidence="1">
    <location>
        <begin position="234"/>
        <end position="255"/>
    </location>
</feature>
<evidence type="ECO:0000313" key="3">
    <source>
        <dbReference type="EMBL" id="KAL0954095.1"/>
    </source>
</evidence>
<evidence type="ECO:0000256" key="1">
    <source>
        <dbReference type="SAM" id="Phobius"/>
    </source>
</evidence>
<comment type="caution">
    <text evidence="3">The sequence shown here is derived from an EMBL/GenBank/DDBJ whole genome shotgun (WGS) entry which is preliminary data.</text>
</comment>
<keyword evidence="4" id="KW-1185">Reference proteome</keyword>
<name>A0ABR3JEE0_9AGAR</name>
<keyword evidence="1" id="KW-0812">Transmembrane</keyword>
<gene>
    <name evidence="3" type="ORF">HGRIS_005241</name>
</gene>
<dbReference type="PANTHER" id="PTHR40465:SF1">
    <property type="entry name" value="DUF6534 DOMAIN-CONTAINING PROTEIN"/>
    <property type="match status" value="1"/>
</dbReference>
<feature type="transmembrane region" description="Helical" evidence="1">
    <location>
        <begin position="20"/>
        <end position="44"/>
    </location>
</feature>
<dbReference type="PANTHER" id="PTHR40465">
    <property type="entry name" value="CHROMOSOME 1, WHOLE GENOME SHOTGUN SEQUENCE"/>
    <property type="match status" value="1"/>
</dbReference>
<feature type="transmembrane region" description="Helical" evidence="1">
    <location>
        <begin position="208"/>
        <end position="228"/>
    </location>
</feature>
<accession>A0ABR3JEE0</accession>
<sequence length="397" mass="42744">MESSPPSQGFVPLKLDNTIGAAFVGVIVASLLLGVSLLQTWYYFATQNDRPAVRILVAAVTVFDIVHQALISHAVYTYSITNFNNPAALSNLVWSLLVEVLFNGFTAFLVQSFLMLRVWHLSGRNVWITGFVATLVLGEFACVLAFVGQSINFKTYAELATLKPLSISVNALAAAGDLFIAVTLCALLHRSRTGFSRSNTMINKLIMFAVNTGFLTSLCAIASLISIVVAGNTFLYIAFFFCLGRLYSNSLLATLNARRMIRGASDGIQSTSEAHSLSPRTDRSRSFCGSFGGAKRGPHFSFGPRSAPQTSISIKIDTTKEFASDARDDDGVAQLDGRFAREIGKGVDDEGFADSVSGKIDIGRDGVDDKECTLGVLECFEEKIGSGVAMDSNENST</sequence>
<keyword evidence="1" id="KW-0472">Membrane</keyword>
<dbReference type="Pfam" id="PF20152">
    <property type="entry name" value="DUF6534"/>
    <property type="match status" value="1"/>
</dbReference>
<reference evidence="4" key="1">
    <citation type="submission" date="2024-06" db="EMBL/GenBank/DDBJ databases">
        <title>Multi-omics analyses provide insights into the biosynthesis of the anticancer antibiotic pleurotin in Hohenbuehelia grisea.</title>
        <authorList>
            <person name="Weaver J.A."/>
            <person name="Alberti F."/>
        </authorList>
    </citation>
    <scope>NUCLEOTIDE SEQUENCE [LARGE SCALE GENOMIC DNA]</scope>
    <source>
        <strain evidence="4">T-177</strain>
    </source>
</reference>
<organism evidence="3 4">
    <name type="scientific">Hohenbuehelia grisea</name>
    <dbReference type="NCBI Taxonomy" id="104357"/>
    <lineage>
        <taxon>Eukaryota</taxon>
        <taxon>Fungi</taxon>
        <taxon>Dikarya</taxon>
        <taxon>Basidiomycota</taxon>
        <taxon>Agaricomycotina</taxon>
        <taxon>Agaricomycetes</taxon>
        <taxon>Agaricomycetidae</taxon>
        <taxon>Agaricales</taxon>
        <taxon>Pleurotineae</taxon>
        <taxon>Pleurotaceae</taxon>
        <taxon>Hohenbuehelia</taxon>
    </lineage>
</organism>
<feature type="transmembrane region" description="Helical" evidence="1">
    <location>
        <begin position="56"/>
        <end position="80"/>
    </location>
</feature>
<dbReference type="InterPro" id="IPR045339">
    <property type="entry name" value="DUF6534"/>
</dbReference>
<dbReference type="Proteomes" id="UP001556367">
    <property type="component" value="Unassembled WGS sequence"/>
</dbReference>